<evidence type="ECO:0008006" key="3">
    <source>
        <dbReference type="Google" id="ProtNLM"/>
    </source>
</evidence>
<dbReference type="OrthoDB" id="3256376at2759"/>
<dbReference type="AlphaFoldDB" id="A0A3P7WN32"/>
<feature type="region of interest" description="Disordered" evidence="1">
    <location>
        <begin position="1"/>
        <end position="29"/>
    </location>
</feature>
<name>A0A3P7WN32_HELPZ</name>
<dbReference type="SUPFAM" id="SSF56112">
    <property type="entry name" value="Protein kinase-like (PK-like)"/>
    <property type="match status" value="1"/>
</dbReference>
<sequence>MVKKNSGRAWSAKKVGKMRPKAQDGVGSASTHRSSALVLSRLEHCNIVRLYGMARDGSRLLLVFERMNLVIGNSSFNLIRYYIMESTAVTIANLQMGLLFNPNIAKGLNMSAEILGTSSTKETGTNSDWPEIISRA</sequence>
<gene>
    <name evidence="2" type="ORF">HPBE_LOCUS616</name>
</gene>
<proteinExistence type="predicted"/>
<dbReference type="Gene3D" id="3.30.200.20">
    <property type="entry name" value="Phosphorylase Kinase, domain 1"/>
    <property type="match status" value="1"/>
</dbReference>
<evidence type="ECO:0000313" key="2">
    <source>
        <dbReference type="EMBL" id="VDO18998.1"/>
    </source>
</evidence>
<protein>
    <recommendedName>
        <fullName evidence="3">Protein kinase domain-containing protein</fullName>
    </recommendedName>
</protein>
<dbReference type="InterPro" id="IPR011009">
    <property type="entry name" value="Kinase-like_dom_sf"/>
</dbReference>
<accession>A0A3P7WN32</accession>
<organism evidence="2">
    <name type="scientific">Heligmosomoides polygyrus</name>
    <name type="common">Parasitic roundworm</name>
    <dbReference type="NCBI Taxonomy" id="6339"/>
    <lineage>
        <taxon>Eukaryota</taxon>
        <taxon>Metazoa</taxon>
        <taxon>Ecdysozoa</taxon>
        <taxon>Nematoda</taxon>
        <taxon>Chromadorea</taxon>
        <taxon>Rhabditida</taxon>
        <taxon>Rhabditina</taxon>
        <taxon>Rhabditomorpha</taxon>
        <taxon>Strongyloidea</taxon>
        <taxon>Heligmosomidae</taxon>
        <taxon>Heligmosomoides</taxon>
    </lineage>
</organism>
<evidence type="ECO:0000256" key="1">
    <source>
        <dbReference type="SAM" id="MobiDB-lite"/>
    </source>
</evidence>
<reference evidence="2" key="1">
    <citation type="submission" date="2018-11" db="EMBL/GenBank/DDBJ databases">
        <authorList>
            <consortium name="Pathogen Informatics"/>
        </authorList>
    </citation>
    <scope>NUCLEOTIDE SEQUENCE [LARGE SCALE GENOMIC DNA]</scope>
</reference>
<dbReference type="EMBL" id="UZAH01000475">
    <property type="protein sequence ID" value="VDO18998.1"/>
    <property type="molecule type" value="Genomic_DNA"/>
</dbReference>